<name>A0A183JPA5_9TREM</name>
<sequence>MEVSKRNYVTVFHIYSDNYILINYLQIYKRPRLFLMFTVLYILLPVNFVFIWCISTGYQCVISIV</sequence>
<keyword evidence="1" id="KW-0472">Membrane</keyword>
<gene>
    <name evidence="2" type="ORF">SCUD_LOCUS4542</name>
</gene>
<evidence type="ECO:0000313" key="4">
    <source>
        <dbReference type="WBParaSite" id="SCUD_0000454201-mRNA-1"/>
    </source>
</evidence>
<protein>
    <submittedName>
        <fullName evidence="4">G-protein coupled receptors family 1 profile domain-containing protein</fullName>
    </submittedName>
</protein>
<keyword evidence="1" id="KW-1133">Transmembrane helix</keyword>
<reference evidence="2 3" key="2">
    <citation type="submission" date="2018-11" db="EMBL/GenBank/DDBJ databases">
        <authorList>
            <consortium name="Pathogen Informatics"/>
        </authorList>
    </citation>
    <scope>NUCLEOTIDE SEQUENCE [LARGE SCALE GENOMIC DNA]</scope>
    <source>
        <strain evidence="2">Dakar</strain>
        <strain evidence="3">Dakar, Senegal</strain>
    </source>
</reference>
<evidence type="ECO:0000313" key="3">
    <source>
        <dbReference type="Proteomes" id="UP000279833"/>
    </source>
</evidence>
<dbReference type="WBParaSite" id="SCUD_0000454201-mRNA-1">
    <property type="protein sequence ID" value="SCUD_0000454201-mRNA-1"/>
    <property type="gene ID" value="SCUD_0000454201"/>
</dbReference>
<accession>A0A183JPA5</accession>
<proteinExistence type="predicted"/>
<reference evidence="4" key="1">
    <citation type="submission" date="2016-06" db="UniProtKB">
        <authorList>
            <consortium name="WormBaseParasite"/>
        </authorList>
    </citation>
    <scope>IDENTIFICATION</scope>
</reference>
<feature type="transmembrane region" description="Helical" evidence="1">
    <location>
        <begin position="33"/>
        <end position="52"/>
    </location>
</feature>
<keyword evidence="1" id="KW-0812">Transmembrane</keyword>
<dbReference type="EMBL" id="UZAK01006146">
    <property type="protein sequence ID" value="VDO89577.1"/>
    <property type="molecule type" value="Genomic_DNA"/>
</dbReference>
<organism evidence="4">
    <name type="scientific">Schistosoma curassoni</name>
    <dbReference type="NCBI Taxonomy" id="6186"/>
    <lineage>
        <taxon>Eukaryota</taxon>
        <taxon>Metazoa</taxon>
        <taxon>Spiralia</taxon>
        <taxon>Lophotrochozoa</taxon>
        <taxon>Platyhelminthes</taxon>
        <taxon>Trematoda</taxon>
        <taxon>Digenea</taxon>
        <taxon>Strigeidida</taxon>
        <taxon>Schistosomatoidea</taxon>
        <taxon>Schistosomatidae</taxon>
        <taxon>Schistosoma</taxon>
    </lineage>
</organism>
<evidence type="ECO:0000256" key="1">
    <source>
        <dbReference type="SAM" id="Phobius"/>
    </source>
</evidence>
<dbReference type="Proteomes" id="UP000279833">
    <property type="component" value="Unassembled WGS sequence"/>
</dbReference>
<dbReference type="AlphaFoldDB" id="A0A183JPA5"/>
<evidence type="ECO:0000313" key="2">
    <source>
        <dbReference type="EMBL" id="VDO89577.1"/>
    </source>
</evidence>
<keyword evidence="3" id="KW-1185">Reference proteome</keyword>